<evidence type="ECO:0000256" key="11">
    <source>
        <dbReference type="ARBA" id="ARBA00035585"/>
    </source>
</evidence>
<comment type="catalytic activity">
    <reaction evidence="11">
        <text>fluoride(in) = fluoride(out)</text>
        <dbReference type="Rhea" id="RHEA:76159"/>
        <dbReference type="ChEBI" id="CHEBI:17051"/>
    </reaction>
    <physiologicalReaction direction="left-to-right" evidence="11">
        <dbReference type="Rhea" id="RHEA:76160"/>
    </physiologicalReaction>
</comment>
<evidence type="ECO:0000256" key="6">
    <source>
        <dbReference type="ARBA" id="ARBA00023053"/>
    </source>
</evidence>
<comment type="subcellular location">
    <subcellularLocation>
        <location evidence="1 12">Cell membrane</location>
        <topology evidence="1 12">Multi-pass membrane protein</topology>
    </subcellularLocation>
</comment>
<keyword evidence="14" id="KW-1185">Reference proteome</keyword>
<dbReference type="PANTHER" id="PTHR28259">
    <property type="entry name" value="FLUORIDE EXPORT PROTEIN 1-RELATED"/>
    <property type="match status" value="1"/>
</dbReference>
<evidence type="ECO:0000256" key="12">
    <source>
        <dbReference type="HAMAP-Rule" id="MF_00454"/>
    </source>
</evidence>
<evidence type="ECO:0000256" key="8">
    <source>
        <dbReference type="ARBA" id="ARBA00023136"/>
    </source>
</evidence>
<keyword evidence="12" id="KW-0479">Metal-binding</keyword>
<keyword evidence="8 12" id="KW-0472">Membrane</keyword>
<protein>
    <recommendedName>
        <fullName evidence="12">Fluoride-specific ion channel FluC</fullName>
    </recommendedName>
</protein>
<evidence type="ECO:0000256" key="1">
    <source>
        <dbReference type="ARBA" id="ARBA00004651"/>
    </source>
</evidence>
<comment type="similarity">
    <text evidence="10 12">Belongs to the fluoride channel Fluc/FEX (TC 1.A.43) family.</text>
</comment>
<evidence type="ECO:0000313" key="13">
    <source>
        <dbReference type="EMBL" id="WCL55660.1"/>
    </source>
</evidence>
<dbReference type="Proteomes" id="UP001217500">
    <property type="component" value="Chromosome"/>
</dbReference>
<comment type="activity regulation">
    <text evidence="12">Na(+) is not transported, but it plays an essential structural role and its presence is essential for fluoride channel function.</text>
</comment>
<keyword evidence="7 12" id="KW-0406">Ion transport</keyword>
<feature type="binding site" evidence="12">
    <location>
        <position position="78"/>
    </location>
    <ligand>
        <name>Na(+)</name>
        <dbReference type="ChEBI" id="CHEBI:29101"/>
        <note>structural</note>
    </ligand>
</feature>
<dbReference type="GO" id="GO:0062054">
    <property type="term" value="F:fluoride channel activity"/>
    <property type="evidence" value="ECO:0007669"/>
    <property type="project" value="UniProtKB-UniRule"/>
</dbReference>
<keyword evidence="9 12" id="KW-0407">Ion channel</keyword>
<evidence type="ECO:0000256" key="7">
    <source>
        <dbReference type="ARBA" id="ARBA00023065"/>
    </source>
</evidence>
<dbReference type="EMBL" id="CP116805">
    <property type="protein sequence ID" value="WCL55660.1"/>
    <property type="molecule type" value="Genomic_DNA"/>
</dbReference>
<evidence type="ECO:0000256" key="4">
    <source>
        <dbReference type="ARBA" id="ARBA00022692"/>
    </source>
</evidence>
<keyword evidence="2 12" id="KW-1003">Cell membrane</keyword>
<organism evidence="13 14">
    <name type="scientific">Gimibacter soli</name>
    <dbReference type="NCBI Taxonomy" id="3024400"/>
    <lineage>
        <taxon>Bacteria</taxon>
        <taxon>Pseudomonadati</taxon>
        <taxon>Pseudomonadota</taxon>
        <taxon>Alphaproteobacteria</taxon>
        <taxon>Kordiimonadales</taxon>
        <taxon>Temperatibacteraceae</taxon>
        <taxon>Gimibacter</taxon>
    </lineage>
</organism>
<keyword evidence="3" id="KW-0997">Cell inner membrane</keyword>
<dbReference type="NCBIfam" id="NF010791">
    <property type="entry name" value="PRK14195.1"/>
    <property type="match status" value="1"/>
</dbReference>
<dbReference type="RefSeq" id="WP_289505517.1">
    <property type="nucleotide sequence ID" value="NZ_CP116805.1"/>
</dbReference>
<evidence type="ECO:0000256" key="10">
    <source>
        <dbReference type="ARBA" id="ARBA00035120"/>
    </source>
</evidence>
<keyword evidence="5 12" id="KW-1133">Transmembrane helix</keyword>
<feature type="transmembrane region" description="Helical" evidence="12">
    <location>
        <begin position="64"/>
        <end position="83"/>
    </location>
</feature>
<evidence type="ECO:0000256" key="5">
    <source>
        <dbReference type="ARBA" id="ARBA00022989"/>
    </source>
</evidence>
<dbReference type="NCBIfam" id="TIGR00494">
    <property type="entry name" value="crcB"/>
    <property type="match status" value="1"/>
</dbReference>
<dbReference type="PANTHER" id="PTHR28259:SF1">
    <property type="entry name" value="FLUORIDE EXPORT PROTEIN 1-RELATED"/>
    <property type="match status" value="1"/>
</dbReference>
<feature type="binding site" evidence="12">
    <location>
        <position position="75"/>
    </location>
    <ligand>
        <name>Na(+)</name>
        <dbReference type="ChEBI" id="CHEBI:29101"/>
        <note>structural</note>
    </ligand>
</feature>
<dbReference type="KEGG" id="gso:PH603_07815"/>
<evidence type="ECO:0000256" key="2">
    <source>
        <dbReference type="ARBA" id="ARBA00022475"/>
    </source>
</evidence>
<dbReference type="GO" id="GO:0140114">
    <property type="term" value="P:cellular detoxification of fluoride"/>
    <property type="evidence" value="ECO:0007669"/>
    <property type="project" value="UniProtKB-UniRule"/>
</dbReference>
<evidence type="ECO:0000256" key="3">
    <source>
        <dbReference type="ARBA" id="ARBA00022519"/>
    </source>
</evidence>
<dbReference type="GO" id="GO:0005886">
    <property type="term" value="C:plasma membrane"/>
    <property type="evidence" value="ECO:0007669"/>
    <property type="project" value="UniProtKB-SubCell"/>
</dbReference>
<reference evidence="13" key="1">
    <citation type="submission" date="2023-01" db="EMBL/GenBank/DDBJ databases">
        <title>The genome sequence of Kordiimonadaceae bacterium 6D33.</title>
        <authorList>
            <person name="Liu Y."/>
        </authorList>
    </citation>
    <scope>NUCLEOTIDE SEQUENCE</scope>
    <source>
        <strain evidence="13">6D33</strain>
    </source>
</reference>
<dbReference type="AlphaFoldDB" id="A0AAE9XUK8"/>
<dbReference type="GO" id="GO:0046872">
    <property type="term" value="F:metal ion binding"/>
    <property type="evidence" value="ECO:0007669"/>
    <property type="project" value="UniProtKB-KW"/>
</dbReference>
<gene>
    <name evidence="12 13" type="primary">crcB</name>
    <name evidence="12" type="synonym">fluC</name>
    <name evidence="13" type="ORF">PH603_07815</name>
</gene>
<dbReference type="Pfam" id="PF02537">
    <property type="entry name" value="CRCB"/>
    <property type="match status" value="1"/>
</dbReference>
<name>A0AAE9XUK8_9PROT</name>
<evidence type="ECO:0000313" key="14">
    <source>
        <dbReference type="Proteomes" id="UP001217500"/>
    </source>
</evidence>
<feature type="transmembrane region" description="Helical" evidence="12">
    <location>
        <begin position="33"/>
        <end position="52"/>
    </location>
</feature>
<keyword evidence="6 12" id="KW-0915">Sodium</keyword>
<dbReference type="InterPro" id="IPR003691">
    <property type="entry name" value="FluC"/>
</dbReference>
<feature type="transmembrane region" description="Helical" evidence="12">
    <location>
        <begin position="95"/>
        <end position="121"/>
    </location>
</feature>
<accession>A0AAE9XUK8</accession>
<sequence length="125" mass="12906">MHSVLAIAAGGALGAVARHYVGGLVMRLTGMGFPFGTMTVNILGSFLMGVLIEMMAIKLNASPVFRAFFAVGVLGGFTTFSTFSLETVLLIERGAMMQAALYVVGSVILGIAALFAGLAFVRGLA</sequence>
<keyword evidence="4 12" id="KW-0812">Transmembrane</keyword>
<proteinExistence type="inferred from homology"/>
<dbReference type="HAMAP" id="MF_00454">
    <property type="entry name" value="FluC"/>
    <property type="match status" value="1"/>
</dbReference>
<evidence type="ECO:0000256" key="9">
    <source>
        <dbReference type="ARBA" id="ARBA00023303"/>
    </source>
</evidence>
<comment type="function">
    <text evidence="12">Fluoride-specific ion channel. Important for reducing fluoride concentration in the cell, thus reducing its toxicity.</text>
</comment>
<keyword evidence="12" id="KW-0813">Transport</keyword>